<keyword evidence="7" id="KW-1185">Reference proteome</keyword>
<organism evidence="6 7">
    <name type="scientific">Marivirga salinarum</name>
    <dbReference type="NCBI Taxonomy" id="3059078"/>
    <lineage>
        <taxon>Bacteria</taxon>
        <taxon>Pseudomonadati</taxon>
        <taxon>Bacteroidota</taxon>
        <taxon>Cytophagia</taxon>
        <taxon>Cytophagales</taxon>
        <taxon>Marivirgaceae</taxon>
        <taxon>Marivirga</taxon>
    </lineage>
</organism>
<dbReference type="SMART" id="SM00710">
    <property type="entry name" value="PbH1"/>
    <property type="match status" value="11"/>
</dbReference>
<dbReference type="InterPro" id="IPR011050">
    <property type="entry name" value="Pectin_lyase_fold/virulence"/>
</dbReference>
<dbReference type="SUPFAM" id="SSF51126">
    <property type="entry name" value="Pectin lyase-like"/>
    <property type="match status" value="2"/>
</dbReference>
<dbReference type="InterPro" id="IPR003410">
    <property type="entry name" value="HYR_dom"/>
</dbReference>
<feature type="signal peptide" evidence="4">
    <location>
        <begin position="1"/>
        <end position="28"/>
    </location>
</feature>
<evidence type="ECO:0000313" key="6">
    <source>
        <dbReference type="EMBL" id="WMN11066.1"/>
    </source>
</evidence>
<dbReference type="GO" id="GO:0004553">
    <property type="term" value="F:hydrolase activity, hydrolyzing O-glycosyl compounds"/>
    <property type="evidence" value="ECO:0007669"/>
    <property type="project" value="UniProtKB-ARBA"/>
</dbReference>
<dbReference type="NCBIfam" id="NF012200">
    <property type="entry name" value="choice_anch_D"/>
    <property type="match status" value="4"/>
</dbReference>
<dbReference type="NCBIfam" id="NF041518">
    <property type="entry name" value="choice_anch_Q"/>
    <property type="match status" value="2"/>
</dbReference>
<dbReference type="InterPro" id="IPR006558">
    <property type="entry name" value="LamG-like"/>
</dbReference>
<dbReference type="RefSeq" id="WP_308347810.1">
    <property type="nucleotide sequence ID" value="NZ_CP129971.1"/>
</dbReference>
<dbReference type="PROSITE" id="PS50194">
    <property type="entry name" value="FILAMIN_REPEAT"/>
    <property type="match status" value="1"/>
</dbReference>
<gene>
    <name evidence="6" type="ORF">QYS49_37095</name>
</gene>
<dbReference type="InterPro" id="IPR025667">
    <property type="entry name" value="SprB_repeat"/>
</dbReference>
<dbReference type="InterPro" id="IPR006626">
    <property type="entry name" value="PbH1"/>
</dbReference>
<dbReference type="SMART" id="SM00560">
    <property type="entry name" value="LamGL"/>
    <property type="match status" value="1"/>
</dbReference>
<dbReference type="InterPro" id="IPR026341">
    <property type="entry name" value="T9SS_type_B"/>
</dbReference>
<dbReference type="GO" id="GO:0005975">
    <property type="term" value="P:carbohydrate metabolic process"/>
    <property type="evidence" value="ECO:0007669"/>
    <property type="project" value="UniProtKB-ARBA"/>
</dbReference>
<dbReference type="Pfam" id="PF13573">
    <property type="entry name" value="SprB"/>
    <property type="match status" value="1"/>
</dbReference>
<feature type="domain" description="HYR" evidence="5">
    <location>
        <begin position="1890"/>
        <end position="1971"/>
    </location>
</feature>
<feature type="chain" id="PRO_5041281018" evidence="4">
    <location>
        <begin position="29"/>
        <end position="2400"/>
    </location>
</feature>
<dbReference type="InterPro" id="IPR059226">
    <property type="entry name" value="Choice_anch_Q_dom"/>
</dbReference>
<keyword evidence="1 4" id="KW-0732">Signal</keyword>
<dbReference type="NCBIfam" id="TIGR04131">
    <property type="entry name" value="Bac_Flav_CTERM"/>
    <property type="match status" value="1"/>
</dbReference>
<dbReference type="InterPro" id="IPR013783">
    <property type="entry name" value="Ig-like_fold"/>
</dbReference>
<evidence type="ECO:0000256" key="3">
    <source>
        <dbReference type="ARBA" id="ARBA00023157"/>
    </source>
</evidence>
<dbReference type="InterPro" id="IPR035986">
    <property type="entry name" value="PKD_dom_sf"/>
</dbReference>
<dbReference type="SUPFAM" id="SSF49299">
    <property type="entry name" value="PKD domain"/>
    <property type="match status" value="2"/>
</dbReference>
<dbReference type="Pfam" id="PF13585">
    <property type="entry name" value="CHU_C"/>
    <property type="match status" value="1"/>
</dbReference>
<keyword evidence="3" id="KW-1015">Disulfide bond</keyword>
<dbReference type="Gene3D" id="2.60.120.200">
    <property type="match status" value="1"/>
</dbReference>
<sequence length="2400" mass="246244">MKEQLKKKLYYIAFSLLLMGLAIGQVQATDFYVKTGVTSGAGTSFASAFGTFQEALDVATVGDKIYIAAGTYKPSVGVDLDATGTIEAREVTFQIPDGVEVYGGFEGTETGAISQAILDARDFTTHTSILSGDIGAPSDNTDNAYHVVYTRNVTVTTVVDGFTIMAGNANGTSNGGFLNSNGAGWLNQGDGFGNSSTPTLRNIVFFQNTADFGGGMYNYGFLGTSSPILTNCTFSQNTAIRSGAGIYNYGYRGTSSPILTNCNFSQNNAIRYGGGMYNYGGGSGGDSSPVLTNCTFSQNTADFNGGGMFNNGTDGANGNSTPQIVNSIFWGNKTNGNSTSWINDVATPTVSYSLIEEATLPTGTTDGGNNVFNQDPLFVDAANEDLKLQDCSPAINTGNNADIPTGITTDLAGKARTLDVTVDMGAYENPQSEINLQSNNTSIVSGDTSPSNTDGTDFGGIPYGDKTVTYTIQNTGSLALSINGIISNNAKFVVSSVPSTVPASGTATFDITYKSTTAVTDVATITVTNSDCDEGVYTFAVQGSGVQNALNFDGTDDYVNIPYNASLDITGALTLEAWVKTNNTADFNNILIKGNYGYGFTIDNNAQLGYWSSNTNYFDNCPKFGSIPSGTWTHVAVVVVENTSTTFYINGVEVGQAISAGETTINSGGTDPLVIGRQGSLSTNYFGGSMDEVRIWNTARTCSEIKANMNNELTGEESGLVAYYNFNKGTAGGDNTGLITLNDGVSSNNGTLNSFALSGTASNWVVGSTAVTSDTPSLTSEINIQSNSLDILSGDTSPSNTDGTDFGATLTNKVVTYTIENTGSADLIVSSIGISGTHPADFAVGGITFPATIAPAASTTFTLTFTPGDLGLRTSTVTVNNSDCDEGAYTFNVQAVAATAQAYVRTAANGGSDSNTGADFSNAFATLQQALGVSAAGTKIYVAAGTYIPTQQYDFSTGATISGIPRAVSFKIPDGVEVYGGFAGTETGTIDQAVLDARDFTTNTTILSGDLNGDDNVTGTFPSFMYGNYAENAYHVVYTKNVSAATIIDGVTITAGNANGGSQNIYAGGWYNDGSGTGNSSNPTLRNIIFSRNTSSFFGGGMYNSGVAGESSPTLTNCSFSQNTSLFGGGLLNNGDDGISSPTITNCIFSQNTALSKGGGIYLIGDNLGNGFGSSAARIINSVFEKNTSHIGYNDGIVNKEPHFINCTFTEATIAAVSIFDWNSGQTPIKFKNCIFWNNTAMKEGAGGTATLAVTNSIIEDVTYAGTGTINQDPLFVDAANGDLTLQDCSPAINAGKNADIPAGITTDLAGNARTLDVMVDMGAYENPQSEINLQGNNTSIVSGDTSPSTADDTAIGNVAVGDSKVITYTIENTGSKALAVSEINITGTQSSEFVVGGITLPLSIAANSSASFTLTFTAAASGVRSALVTVVSDDCDEASYTFEVQAYPIPSIAMNATDVICIGDGTATANAGSGTYDFLWSNSFAETDVTSSTATNLGPGEYSVTVTDALGFSVQATVLVENGPTVPVVDVDQLSNVTCPGASDGSIIVSAGGGGTAPYTYTWSDIGSSGATNSPVTRNNLSTGSYSVTITDALGCQSVKEFTIATVPAEINLLGNSTSIVSGASSPSTADDTDFGNVELAATKDVTYTIENTGSKALEVASITITGTHASQFVAAGITLPLSIAANSSATFTLSFTAGNLGASSALVTLASDDCDEASYTFAVQGTGLDTTLPTAICQAVTVQLDVDGNTSITAEQIDDGSTDNGGIATLALDQTTFTAADLGEQTVTLTVTDASGNEATCTAVVTVEDIIAPTAICQAITVQLDADGNATITAEQINNGSTDNLGIPTLALDQTTFTAADLGEQTVTLTVTDASGNQATCTAVVTVEDIIAPTTICQAITVQLDADGNATITAEQINNGSTDNVGIATLALDQTTFTAADLGEQTVTLTVTDASGNEATCTAVVTVEDIIAPTAICQAITVQLDADGNASITAEQINNGSTDNGGIATLALDQTTFTAADLGEQTVTLTVTDASGNEATCTAVVTVEGSEDTVNPIAVCQPITIQLDNAGNVSITAEQIDNGSTDNVAIASLSIDITSFDCSQVGENNVTLTVTDTNGNTASCVAVVTVEDALAPTVITQDISVALDENGQANITAADIDNGSTDNCGIATRSLDITTFDNPTTESSTVTLTVVDLNGNSASATAVVSFQKLPQQIIFEALADKKVGDEPVVLIATGGDSGLPVTFSLATQPATGVATLVNNEVVLEGPGLVTITASQAGNTIFEAAAVVSQSFTIAGGALFLPELFSPNNDGINDHFILRGGEGIESLVFQIFDKEGNLVFETNSITDLSQNGWDGTSSGKALSLGVYLWVLKGSLKSGGPLLINGKNTGIVMLVR</sequence>
<dbReference type="EMBL" id="CP129971">
    <property type="protein sequence ID" value="WMN11066.1"/>
    <property type="molecule type" value="Genomic_DNA"/>
</dbReference>
<dbReference type="Proteomes" id="UP001230496">
    <property type="component" value="Chromosome"/>
</dbReference>
<reference evidence="6 7" key="1">
    <citation type="submission" date="2023-08" db="EMBL/GenBank/DDBJ databases">
        <title>Comparative genomics and taxonomic characterization of three novel marine species of genus Marivirga.</title>
        <authorList>
            <person name="Muhammad N."/>
            <person name="Kim S.-G."/>
        </authorList>
    </citation>
    <scope>NUCLEOTIDE SEQUENCE [LARGE SCALE GENOMIC DNA]</scope>
    <source>
        <strain evidence="6 7">BDSF4-3</strain>
    </source>
</reference>
<protein>
    <submittedName>
        <fullName evidence="6">Choice-of-anchor D domain-containing protein</fullName>
    </submittedName>
</protein>
<evidence type="ECO:0000256" key="1">
    <source>
        <dbReference type="ARBA" id="ARBA00022729"/>
    </source>
</evidence>
<dbReference type="PANTHER" id="PTHR24273:SF32">
    <property type="entry name" value="HYALIN"/>
    <property type="match status" value="1"/>
</dbReference>
<evidence type="ECO:0000256" key="4">
    <source>
        <dbReference type="SAM" id="SignalP"/>
    </source>
</evidence>
<evidence type="ECO:0000313" key="7">
    <source>
        <dbReference type="Proteomes" id="UP001230496"/>
    </source>
</evidence>
<name>A0AA51NCI2_9BACT</name>
<dbReference type="KEGG" id="msaa:QYS49_37095"/>
<dbReference type="PANTHER" id="PTHR24273">
    <property type="entry name" value="FI04643P-RELATED"/>
    <property type="match status" value="1"/>
</dbReference>
<dbReference type="Gene3D" id="2.160.20.10">
    <property type="entry name" value="Single-stranded right-handed beta-helix, Pectin lyase-like"/>
    <property type="match status" value="2"/>
</dbReference>
<dbReference type="InterPro" id="IPR012334">
    <property type="entry name" value="Pectin_lyas_fold"/>
</dbReference>
<dbReference type="InterPro" id="IPR017868">
    <property type="entry name" value="Filamin/ABP280_repeat-like"/>
</dbReference>
<dbReference type="SUPFAM" id="SSF49899">
    <property type="entry name" value="Concanavalin A-like lectins/glucanases"/>
    <property type="match status" value="1"/>
</dbReference>
<accession>A0AA51NCI2</accession>
<dbReference type="Pfam" id="PF13385">
    <property type="entry name" value="Laminin_G_3"/>
    <property type="match status" value="1"/>
</dbReference>
<feature type="domain" description="HYR" evidence="5">
    <location>
        <begin position="1730"/>
        <end position="1811"/>
    </location>
</feature>
<dbReference type="InterPro" id="IPR013320">
    <property type="entry name" value="ConA-like_dom_sf"/>
</dbReference>
<proteinExistence type="predicted"/>
<dbReference type="PROSITE" id="PS50825">
    <property type="entry name" value="HYR"/>
    <property type="match status" value="2"/>
</dbReference>
<keyword evidence="2" id="KW-0677">Repeat</keyword>
<dbReference type="Gene3D" id="2.60.40.10">
    <property type="entry name" value="Immunoglobulins"/>
    <property type="match status" value="6"/>
</dbReference>
<evidence type="ECO:0000256" key="2">
    <source>
        <dbReference type="ARBA" id="ARBA00022737"/>
    </source>
</evidence>
<evidence type="ECO:0000259" key="5">
    <source>
        <dbReference type="PROSITE" id="PS50825"/>
    </source>
</evidence>